<dbReference type="CDD" id="cd19481">
    <property type="entry name" value="RecA-like_protease"/>
    <property type="match status" value="1"/>
</dbReference>
<dbReference type="InterPro" id="IPR003593">
    <property type="entry name" value="AAA+_ATPase"/>
</dbReference>
<dbReference type="PANTHER" id="PTHR23073">
    <property type="entry name" value="26S PROTEASOME REGULATORY SUBUNIT"/>
    <property type="match status" value="1"/>
</dbReference>
<reference evidence="5" key="1">
    <citation type="submission" date="2018-10" db="EMBL/GenBank/DDBJ databases">
        <authorList>
            <person name="Aoki K."/>
        </authorList>
    </citation>
    <scope>NUCLEOTIDE SEQUENCE</scope>
</reference>
<dbReference type="SMART" id="SM00382">
    <property type="entry name" value="AAA"/>
    <property type="match status" value="1"/>
</dbReference>
<dbReference type="Pfam" id="PF00004">
    <property type="entry name" value="AAA"/>
    <property type="match status" value="1"/>
</dbReference>
<proteinExistence type="inferred from homology"/>
<dbReference type="GO" id="GO:0016887">
    <property type="term" value="F:ATP hydrolysis activity"/>
    <property type="evidence" value="ECO:0007669"/>
    <property type="project" value="InterPro"/>
</dbReference>
<gene>
    <name evidence="5" type="ORF">MNB_ARC-1_487</name>
</gene>
<keyword evidence="3" id="KW-0067">ATP-binding</keyword>
<dbReference type="InterPro" id="IPR027417">
    <property type="entry name" value="P-loop_NTPase"/>
</dbReference>
<dbReference type="Gene3D" id="3.40.50.300">
    <property type="entry name" value="P-loop containing nucleotide triphosphate hydrolases"/>
    <property type="match status" value="1"/>
</dbReference>
<accession>A0A3B1E6A6</accession>
<evidence type="ECO:0000259" key="4">
    <source>
        <dbReference type="SMART" id="SM00382"/>
    </source>
</evidence>
<keyword evidence="2" id="KW-0547">Nucleotide-binding</keyword>
<dbReference type="EC" id="3.4.24.-" evidence="5"/>
<dbReference type="EMBL" id="UOYO01000026">
    <property type="protein sequence ID" value="VAY87594.1"/>
    <property type="molecule type" value="Genomic_DNA"/>
</dbReference>
<dbReference type="InterPro" id="IPR003959">
    <property type="entry name" value="ATPase_AAA_core"/>
</dbReference>
<dbReference type="GO" id="GO:0005524">
    <property type="term" value="F:ATP binding"/>
    <property type="evidence" value="ECO:0007669"/>
    <property type="project" value="UniProtKB-KW"/>
</dbReference>
<dbReference type="InterPro" id="IPR050221">
    <property type="entry name" value="26S_Proteasome_ATPase"/>
</dbReference>
<keyword evidence="5" id="KW-0378">Hydrolase</keyword>
<evidence type="ECO:0000256" key="1">
    <source>
        <dbReference type="ARBA" id="ARBA00006914"/>
    </source>
</evidence>
<evidence type="ECO:0000313" key="5">
    <source>
        <dbReference type="EMBL" id="VAY87594.1"/>
    </source>
</evidence>
<feature type="domain" description="AAA+ ATPase" evidence="4">
    <location>
        <begin position="356"/>
        <end position="495"/>
    </location>
</feature>
<evidence type="ECO:0000256" key="3">
    <source>
        <dbReference type="ARBA" id="ARBA00022840"/>
    </source>
</evidence>
<evidence type="ECO:0000256" key="2">
    <source>
        <dbReference type="ARBA" id="ARBA00022741"/>
    </source>
</evidence>
<comment type="similarity">
    <text evidence="1">Belongs to the AAA ATPase family.</text>
</comment>
<organism evidence="5">
    <name type="scientific">hydrothermal vent metagenome</name>
    <dbReference type="NCBI Taxonomy" id="652676"/>
    <lineage>
        <taxon>unclassified sequences</taxon>
        <taxon>metagenomes</taxon>
        <taxon>ecological metagenomes</taxon>
    </lineage>
</organism>
<dbReference type="AlphaFoldDB" id="A0A3B1E6A6"/>
<keyword evidence="5" id="KW-0132">Cell division</keyword>
<keyword evidence="5" id="KW-0131">Cell cycle</keyword>
<name>A0A3B1E6A6_9ZZZZ</name>
<dbReference type="InterPro" id="IPR054472">
    <property type="entry name" value="WHD"/>
</dbReference>
<dbReference type="SUPFAM" id="SSF52540">
    <property type="entry name" value="P-loop containing nucleoside triphosphate hydrolases"/>
    <property type="match status" value="1"/>
</dbReference>
<sequence>MTHIINFLKSIKLESNDIFIQLKCTEEEVKILQYITSQYIKGNDNLIVINILSEFYDIKQLEHLSKLSQIKNLLELGWIVQSSFNHVKLSEIAQLELINSTVTLSGTFLKLLEDGSLDLVLPEITPYTDHLEYLQDQFFKISLAKKLNVIKHNFAESSPNINRLKSKLIVLENRIKDRIKTTTTPIMLEEFFKEHKLEDKEQMIFIALLKEEYSRSDDSIRDMNMLTDLVSNDDYEKIKHRSLLEESSNLISKNLIDYDEMLTPFGGIGRNFYIPDQILYKISHPTKKPKRKQKIKLQTLINEQEMFELIEPKRDLKEIVLNQKNEEILKSLLKHMDKDVVNLLKQWNIKDKKKGIDARIIFYGPSGTGKTVTALALAGSLKKQILSFDCSKILSMYIGESEKNVRKIFDDYKELALKTKSEPVLLLNEADQFLSNRSQGDTSSGDKMHNQMQNIFLEQIENFDGILIATTNLLDNIDKAFSRRFNYKLEFTKPNEKQRLALWDTLLPVQLPLSTNFDKTILSKYELTGGQIELVIKNTAYKVAVNKALHFTIDDFIGEIKKEQQSMFDRNKKVGFLG</sequence>
<dbReference type="Pfam" id="PF22977">
    <property type="entry name" value="WHD"/>
    <property type="match status" value="1"/>
</dbReference>
<protein>
    <submittedName>
        <fullName evidence="5">Cell division protein FtsH</fullName>
        <ecNumber evidence="5">3.4.24.-</ecNumber>
    </submittedName>
</protein>
<dbReference type="GO" id="GO:0051301">
    <property type="term" value="P:cell division"/>
    <property type="evidence" value="ECO:0007669"/>
    <property type="project" value="UniProtKB-KW"/>
</dbReference>